<dbReference type="AlphaFoldDB" id="A0A0K9Q4M2"/>
<dbReference type="PANTHER" id="PTHR36339">
    <property type="entry name" value="F23A5.5"/>
    <property type="match status" value="1"/>
</dbReference>
<feature type="transmembrane region" description="Helical" evidence="2">
    <location>
        <begin position="89"/>
        <end position="108"/>
    </location>
</feature>
<feature type="coiled-coil region" evidence="1">
    <location>
        <begin position="115"/>
        <end position="170"/>
    </location>
</feature>
<dbReference type="Proteomes" id="UP000036987">
    <property type="component" value="Unassembled WGS sequence"/>
</dbReference>
<dbReference type="PANTHER" id="PTHR36339:SF2">
    <property type="entry name" value="F23A5.5"/>
    <property type="match status" value="1"/>
</dbReference>
<keyword evidence="2" id="KW-1133">Transmembrane helix</keyword>
<organism evidence="3 4">
    <name type="scientific">Zostera marina</name>
    <name type="common">Eelgrass</name>
    <dbReference type="NCBI Taxonomy" id="29655"/>
    <lineage>
        <taxon>Eukaryota</taxon>
        <taxon>Viridiplantae</taxon>
        <taxon>Streptophyta</taxon>
        <taxon>Embryophyta</taxon>
        <taxon>Tracheophyta</taxon>
        <taxon>Spermatophyta</taxon>
        <taxon>Magnoliopsida</taxon>
        <taxon>Liliopsida</taxon>
        <taxon>Zosteraceae</taxon>
        <taxon>Zostera</taxon>
    </lineage>
</organism>
<dbReference type="EMBL" id="LFYR01000069">
    <property type="protein sequence ID" value="KMZ76223.1"/>
    <property type="molecule type" value="Genomic_DNA"/>
</dbReference>
<keyword evidence="4" id="KW-1185">Reference proteome</keyword>
<evidence type="ECO:0000256" key="2">
    <source>
        <dbReference type="SAM" id="Phobius"/>
    </source>
</evidence>
<accession>A0A0K9Q4M2</accession>
<dbReference type="OrthoDB" id="2021107at2759"/>
<keyword evidence="2" id="KW-0812">Transmembrane</keyword>
<gene>
    <name evidence="3" type="ORF">ZOSMA_105G00530</name>
</gene>
<comment type="caution">
    <text evidence="3">The sequence shown here is derived from an EMBL/GenBank/DDBJ whole genome shotgun (WGS) entry which is preliminary data.</text>
</comment>
<evidence type="ECO:0000256" key="1">
    <source>
        <dbReference type="SAM" id="Coils"/>
    </source>
</evidence>
<name>A0A0K9Q4M2_ZOSMR</name>
<keyword evidence="1" id="KW-0175">Coiled coil</keyword>
<evidence type="ECO:0000313" key="4">
    <source>
        <dbReference type="Proteomes" id="UP000036987"/>
    </source>
</evidence>
<evidence type="ECO:0000313" key="3">
    <source>
        <dbReference type="EMBL" id="KMZ76223.1"/>
    </source>
</evidence>
<sequence>MANMAKMIMRNQTPIGNGWLWFQRNVNNNLFGVRHFCTDKNKNALEEVKRGSGMTRKEAYQQVHDLDFMTATKILLTAPPKRKKFGLDFHLVQLFFVCLPSLAVYLVARYARTDMKKMDMELQLRKKRAKEEEEKEEKLKDVENTSSTALLQMKARLDAMEEVVKEIAVEANKVSHSKVAIKDVEQVEKEKRTVVNGDAKQSLKTN</sequence>
<keyword evidence="2" id="KW-0472">Membrane</keyword>
<protein>
    <submittedName>
        <fullName evidence="3">Uncharacterized protein</fullName>
    </submittedName>
</protein>
<proteinExistence type="predicted"/>
<reference evidence="4" key="1">
    <citation type="journal article" date="2016" name="Nature">
        <title>The genome of the seagrass Zostera marina reveals angiosperm adaptation to the sea.</title>
        <authorList>
            <person name="Olsen J.L."/>
            <person name="Rouze P."/>
            <person name="Verhelst B."/>
            <person name="Lin Y.-C."/>
            <person name="Bayer T."/>
            <person name="Collen J."/>
            <person name="Dattolo E."/>
            <person name="De Paoli E."/>
            <person name="Dittami S."/>
            <person name="Maumus F."/>
            <person name="Michel G."/>
            <person name="Kersting A."/>
            <person name="Lauritano C."/>
            <person name="Lohaus R."/>
            <person name="Toepel M."/>
            <person name="Tonon T."/>
            <person name="Vanneste K."/>
            <person name="Amirebrahimi M."/>
            <person name="Brakel J."/>
            <person name="Bostroem C."/>
            <person name="Chovatia M."/>
            <person name="Grimwood J."/>
            <person name="Jenkins J.W."/>
            <person name="Jueterbock A."/>
            <person name="Mraz A."/>
            <person name="Stam W.T."/>
            <person name="Tice H."/>
            <person name="Bornberg-Bauer E."/>
            <person name="Green P.J."/>
            <person name="Pearson G.A."/>
            <person name="Procaccini G."/>
            <person name="Duarte C.M."/>
            <person name="Schmutz J."/>
            <person name="Reusch T.B.H."/>
            <person name="Van de Peer Y."/>
        </authorList>
    </citation>
    <scope>NUCLEOTIDE SEQUENCE [LARGE SCALE GENOMIC DNA]</scope>
    <source>
        <strain evidence="4">cv. Finnish</strain>
    </source>
</reference>